<feature type="transmembrane region" description="Helical" evidence="1">
    <location>
        <begin position="326"/>
        <end position="345"/>
    </location>
</feature>
<feature type="transmembrane region" description="Helical" evidence="1">
    <location>
        <begin position="233"/>
        <end position="257"/>
    </location>
</feature>
<keyword evidence="1" id="KW-1133">Transmembrane helix</keyword>
<keyword evidence="1" id="KW-0472">Membrane</keyword>
<keyword evidence="3" id="KW-1185">Reference proteome</keyword>
<dbReference type="AlphaFoldDB" id="A0A1G5KBB8"/>
<dbReference type="Proteomes" id="UP000198538">
    <property type="component" value="Unassembled WGS sequence"/>
</dbReference>
<keyword evidence="1" id="KW-0812">Transmembrane</keyword>
<dbReference type="STRING" id="582692.SAMN05720606_11415"/>
<dbReference type="EMBL" id="FMVM01000014">
    <property type="protein sequence ID" value="SCY97348.1"/>
    <property type="molecule type" value="Genomic_DNA"/>
</dbReference>
<evidence type="ECO:0000256" key="1">
    <source>
        <dbReference type="SAM" id="Phobius"/>
    </source>
</evidence>
<feature type="transmembrane region" description="Helical" evidence="1">
    <location>
        <begin position="264"/>
        <end position="282"/>
    </location>
</feature>
<reference evidence="3" key="1">
    <citation type="submission" date="2016-10" db="EMBL/GenBank/DDBJ databases">
        <authorList>
            <person name="Varghese N."/>
            <person name="Submissions S."/>
        </authorList>
    </citation>
    <scope>NUCLEOTIDE SEQUENCE [LARGE SCALE GENOMIC DNA]</scope>
    <source>
        <strain evidence="3">BL9</strain>
    </source>
</reference>
<name>A0A1G5KBB8_9BACL</name>
<protein>
    <recommendedName>
        <fullName evidence="4">ABC-2 family transporter protein</fullName>
    </recommendedName>
</protein>
<evidence type="ECO:0008006" key="4">
    <source>
        <dbReference type="Google" id="ProtNLM"/>
    </source>
</evidence>
<dbReference type="RefSeq" id="WP_090923120.1">
    <property type="nucleotide sequence ID" value="NZ_FMVM01000014.1"/>
</dbReference>
<proteinExistence type="predicted"/>
<evidence type="ECO:0000313" key="3">
    <source>
        <dbReference type="Proteomes" id="UP000198538"/>
    </source>
</evidence>
<accession>A0A1G5KBB8</accession>
<evidence type="ECO:0000313" key="2">
    <source>
        <dbReference type="EMBL" id="SCY97348.1"/>
    </source>
</evidence>
<dbReference type="PANTHER" id="PTHR37305:SF1">
    <property type="entry name" value="MEMBRANE PROTEIN"/>
    <property type="match status" value="1"/>
</dbReference>
<dbReference type="PANTHER" id="PTHR37305">
    <property type="entry name" value="INTEGRAL MEMBRANE PROTEIN-RELATED"/>
    <property type="match status" value="1"/>
</dbReference>
<organism evidence="2 3">
    <name type="scientific">Paenibacillus polysaccharolyticus</name>
    <dbReference type="NCBI Taxonomy" id="582692"/>
    <lineage>
        <taxon>Bacteria</taxon>
        <taxon>Bacillati</taxon>
        <taxon>Bacillota</taxon>
        <taxon>Bacilli</taxon>
        <taxon>Bacillales</taxon>
        <taxon>Paenibacillaceae</taxon>
        <taxon>Paenibacillus</taxon>
    </lineage>
</organism>
<sequence>MIQLIRYEFVKIMMRKSIALTFAIFLMFLVAYSFVQHVGLSDASEDYRPYEGPITQEKANLARDHMQIIGLNNEYIYPNGVFYDILNFSPETKNNYTSYDENGQIRTRTVDVTDIHYNKPWGYLLEYIDQFGTVFMIIFILLGLAPVFANEYALGTASLLRSSKRGKSKLVTAKLLASMIYIVVCVIVFAGVNLQVYWLRFGHLAGADTPIQSVAMYFDTFYYEFSPYRFTALQYYIVQLLTHAAGSLVFGCIVLLVSVLSSTPFIAVSVSAAIVGLPYLAYDVLNLNSGWMRWLESFQLSTMIRVTRLFKYDVHYSVLGLNLSYFTLYMAVISLFTIGVVVFTYRTFRLREVFS</sequence>
<feature type="transmembrane region" description="Helical" evidence="1">
    <location>
        <begin position="131"/>
        <end position="154"/>
    </location>
</feature>
<gene>
    <name evidence="2" type="ORF">SAMN05720606_11415</name>
</gene>
<feature type="transmembrane region" description="Helical" evidence="1">
    <location>
        <begin position="175"/>
        <end position="198"/>
    </location>
</feature>